<dbReference type="Proteomes" id="UP000597138">
    <property type="component" value="Unassembled WGS sequence"/>
</dbReference>
<dbReference type="AlphaFoldDB" id="A0A069NAE3"/>
<reference evidence="2" key="4">
    <citation type="submission" date="2024-05" db="EMBL/GenBank/DDBJ databases">
        <authorList>
            <person name="Sun Q."/>
            <person name="Zhou Y."/>
        </authorList>
    </citation>
    <scope>NUCLEOTIDE SEQUENCE</scope>
    <source>
        <strain evidence="2">CGMCC 1.11013</strain>
    </source>
</reference>
<evidence type="ECO:0000313" key="3">
    <source>
        <dbReference type="EMBL" id="KDR25398.1"/>
    </source>
</evidence>
<evidence type="ECO:0000313" key="4">
    <source>
        <dbReference type="Proteomes" id="UP000027439"/>
    </source>
</evidence>
<organism evidence="3 4">
    <name type="scientific">Caballeronia grimmiae</name>
    <dbReference type="NCBI Taxonomy" id="1071679"/>
    <lineage>
        <taxon>Bacteria</taxon>
        <taxon>Pseudomonadati</taxon>
        <taxon>Pseudomonadota</taxon>
        <taxon>Betaproteobacteria</taxon>
        <taxon>Burkholderiales</taxon>
        <taxon>Burkholderiaceae</taxon>
        <taxon>Caballeronia</taxon>
    </lineage>
</organism>
<gene>
    <name evidence="3" type="ORF">BG57_30600</name>
    <name evidence="2" type="ORF">GCM10010985_61260</name>
</gene>
<keyword evidence="5" id="KW-1185">Reference proteome</keyword>
<dbReference type="EMBL" id="JFHE01000076">
    <property type="protein sequence ID" value="KDR25398.1"/>
    <property type="molecule type" value="Genomic_DNA"/>
</dbReference>
<protein>
    <submittedName>
        <fullName evidence="3">Uncharacterized protein</fullName>
    </submittedName>
</protein>
<reference evidence="2" key="1">
    <citation type="journal article" date="2014" name="Int. J. Syst. Evol. Microbiol.">
        <title>Complete genome of a new Firmicutes species belonging to the dominant human colonic microbiota ('Ruminococcus bicirculans') reveals two chromosomes and a selective capacity to utilize plant glucans.</title>
        <authorList>
            <consortium name="NISC Comparative Sequencing Program"/>
            <person name="Wegmann U."/>
            <person name="Louis P."/>
            <person name="Goesmann A."/>
            <person name="Henrissat B."/>
            <person name="Duncan S.H."/>
            <person name="Flint H.J."/>
        </authorList>
    </citation>
    <scope>NUCLEOTIDE SEQUENCE</scope>
    <source>
        <strain evidence="2">CGMCC 1.11013</strain>
    </source>
</reference>
<dbReference type="STRING" id="1071679.BG57_30600"/>
<sequence>MSLPLKPAAKTERVHLATDSGGGSRCRYTSRPSAKATFVPLADFLALPVEVRCVECARKAVVPSNASNGKQ</sequence>
<feature type="region of interest" description="Disordered" evidence="1">
    <location>
        <begin position="1"/>
        <end position="25"/>
    </location>
</feature>
<evidence type="ECO:0000313" key="2">
    <source>
        <dbReference type="EMBL" id="GGD98259.1"/>
    </source>
</evidence>
<dbReference type="Proteomes" id="UP000027439">
    <property type="component" value="Unassembled WGS sequence"/>
</dbReference>
<proteinExistence type="predicted"/>
<dbReference type="EMBL" id="BMEG01000024">
    <property type="protein sequence ID" value="GGD98259.1"/>
    <property type="molecule type" value="Genomic_DNA"/>
</dbReference>
<reference evidence="5" key="3">
    <citation type="journal article" date="2019" name="Int. J. Syst. Evol. Microbiol.">
        <title>The Global Catalogue of Microorganisms (GCM) 10K type strain sequencing project: providing services to taxonomists for standard genome sequencing and annotation.</title>
        <authorList>
            <consortium name="The Broad Institute Genomics Platform"/>
            <consortium name="The Broad Institute Genome Sequencing Center for Infectious Disease"/>
            <person name="Wu L."/>
            <person name="Ma J."/>
        </authorList>
    </citation>
    <scope>NUCLEOTIDE SEQUENCE [LARGE SCALE GENOMIC DNA]</scope>
    <source>
        <strain evidence="5">CGMCC 1.11013</strain>
    </source>
</reference>
<evidence type="ECO:0000256" key="1">
    <source>
        <dbReference type="SAM" id="MobiDB-lite"/>
    </source>
</evidence>
<name>A0A069NAE3_9BURK</name>
<reference evidence="3 4" key="2">
    <citation type="submission" date="2014-03" db="EMBL/GenBank/DDBJ databases">
        <title>Draft Genome Sequences of Four Burkholderia Strains.</title>
        <authorList>
            <person name="Liu X.Y."/>
            <person name="Li C.X."/>
            <person name="Xu J.H."/>
        </authorList>
    </citation>
    <scope>NUCLEOTIDE SEQUENCE [LARGE SCALE GENOMIC DNA]</scope>
    <source>
        <strain evidence="3 4">R27</strain>
    </source>
</reference>
<comment type="caution">
    <text evidence="3">The sequence shown here is derived from an EMBL/GenBank/DDBJ whole genome shotgun (WGS) entry which is preliminary data.</text>
</comment>
<evidence type="ECO:0000313" key="5">
    <source>
        <dbReference type="Proteomes" id="UP000597138"/>
    </source>
</evidence>
<accession>A0A069NAE3</accession>